<dbReference type="InterPro" id="IPR045032">
    <property type="entry name" value="PEL"/>
</dbReference>
<dbReference type="InterPro" id="IPR011050">
    <property type="entry name" value="Pectin_lyase_fold/virulence"/>
</dbReference>
<dbReference type="OrthoDB" id="1637350at2759"/>
<evidence type="ECO:0000313" key="11">
    <source>
        <dbReference type="Proteomes" id="UP001153076"/>
    </source>
</evidence>
<evidence type="ECO:0000256" key="5">
    <source>
        <dbReference type="ARBA" id="ARBA00022729"/>
    </source>
</evidence>
<sequence>MVITLKQQLVMNSYKTIDERGASVHKTGGGCITVHNVNNIIIHDIHIHECKPVGNAMITDSPNHVRIWERRMGIVSPYVHRNTSGWTCSLANCYDALIDATLVSTAITISNNYMTHHNKVMLLGHNVDMDVFHVVNNDYTHWEMYAVGGSAAPTIYCEGNRFLAPDDPSKKEVGPLFKNILRSQQNIYIIFIIFNKESEWRKWKWKTDGDLMLNGAYFRQSGSAGVSTYDRASSLSAQPSQLVDSITMGAGVLTCKKGSHC</sequence>
<comment type="pathway">
    <text evidence="2 8">Glycan metabolism; pectin degradation; 2-dehydro-3-deoxy-D-gluconate from pectin: step 2/5.</text>
</comment>
<evidence type="ECO:0000256" key="4">
    <source>
        <dbReference type="ARBA" id="ARBA00022723"/>
    </source>
</evidence>
<dbReference type="GO" id="GO:0046872">
    <property type="term" value="F:metal ion binding"/>
    <property type="evidence" value="ECO:0007669"/>
    <property type="project" value="UniProtKB-KW"/>
</dbReference>
<organism evidence="10 11">
    <name type="scientific">Carnegiea gigantea</name>
    <dbReference type="NCBI Taxonomy" id="171969"/>
    <lineage>
        <taxon>Eukaryota</taxon>
        <taxon>Viridiplantae</taxon>
        <taxon>Streptophyta</taxon>
        <taxon>Embryophyta</taxon>
        <taxon>Tracheophyta</taxon>
        <taxon>Spermatophyta</taxon>
        <taxon>Magnoliopsida</taxon>
        <taxon>eudicotyledons</taxon>
        <taxon>Gunneridae</taxon>
        <taxon>Pentapetalae</taxon>
        <taxon>Caryophyllales</taxon>
        <taxon>Cactineae</taxon>
        <taxon>Cactaceae</taxon>
        <taxon>Cactoideae</taxon>
        <taxon>Echinocereeae</taxon>
        <taxon>Carnegiea</taxon>
    </lineage>
</organism>
<dbReference type="Gene3D" id="2.160.20.10">
    <property type="entry name" value="Single-stranded right-handed beta-helix, Pectin lyase-like"/>
    <property type="match status" value="2"/>
</dbReference>
<comment type="caution">
    <text evidence="10">The sequence shown here is derived from an EMBL/GenBank/DDBJ whole genome shotgun (WGS) entry which is preliminary data.</text>
</comment>
<dbReference type="SUPFAM" id="SSF51126">
    <property type="entry name" value="Pectin lyase-like"/>
    <property type="match status" value="1"/>
</dbReference>
<evidence type="ECO:0000256" key="8">
    <source>
        <dbReference type="RuleBase" id="RU361123"/>
    </source>
</evidence>
<dbReference type="PANTHER" id="PTHR31683">
    <property type="entry name" value="PECTATE LYASE 18-RELATED"/>
    <property type="match status" value="1"/>
</dbReference>
<keyword evidence="5" id="KW-0732">Signal</keyword>
<dbReference type="InterPro" id="IPR018082">
    <property type="entry name" value="AmbAllergen"/>
</dbReference>
<name>A0A9Q1JPI2_9CARY</name>
<evidence type="ECO:0000313" key="10">
    <source>
        <dbReference type="EMBL" id="KAJ8428617.1"/>
    </source>
</evidence>
<dbReference type="PANTHER" id="PTHR31683:SF187">
    <property type="entry name" value="PECTATE LYASE 18-RELATED"/>
    <property type="match status" value="1"/>
</dbReference>
<evidence type="ECO:0000256" key="2">
    <source>
        <dbReference type="ARBA" id="ARBA00005220"/>
    </source>
</evidence>
<dbReference type="SMART" id="SM00656">
    <property type="entry name" value="Amb_all"/>
    <property type="match status" value="1"/>
</dbReference>
<dbReference type="AlphaFoldDB" id="A0A9Q1JPI2"/>
<comment type="cofactor">
    <cofactor evidence="8">
        <name>Ca(2+)</name>
        <dbReference type="ChEBI" id="CHEBI:29108"/>
    </cofactor>
    <text evidence="8">Binds 1 Ca(2+) ion. Required for its activity.</text>
</comment>
<evidence type="ECO:0000256" key="7">
    <source>
        <dbReference type="ARBA" id="ARBA00023239"/>
    </source>
</evidence>
<dbReference type="EC" id="4.2.2.2" evidence="3 8"/>
<reference evidence="10" key="1">
    <citation type="submission" date="2022-04" db="EMBL/GenBank/DDBJ databases">
        <title>Carnegiea gigantea Genome sequencing and assembly v2.</title>
        <authorList>
            <person name="Copetti D."/>
            <person name="Sanderson M.J."/>
            <person name="Burquez A."/>
            <person name="Wojciechowski M.F."/>
        </authorList>
    </citation>
    <scope>NUCLEOTIDE SEQUENCE</scope>
    <source>
        <strain evidence="10">SGP5-SGP5p</strain>
        <tissue evidence="10">Aerial part</tissue>
    </source>
</reference>
<evidence type="ECO:0000256" key="6">
    <source>
        <dbReference type="ARBA" id="ARBA00022837"/>
    </source>
</evidence>
<evidence type="ECO:0000256" key="1">
    <source>
        <dbReference type="ARBA" id="ARBA00000695"/>
    </source>
</evidence>
<feature type="domain" description="Pectate lyase" evidence="9">
    <location>
        <begin position="1"/>
        <end position="168"/>
    </location>
</feature>
<proteinExistence type="inferred from homology"/>
<dbReference type="InterPro" id="IPR002022">
    <property type="entry name" value="Pec_lyase"/>
</dbReference>
<keyword evidence="4 8" id="KW-0479">Metal-binding</keyword>
<keyword evidence="7 8" id="KW-0456">Lyase</keyword>
<dbReference type="GO" id="GO:0030570">
    <property type="term" value="F:pectate lyase activity"/>
    <property type="evidence" value="ECO:0007669"/>
    <property type="project" value="UniProtKB-EC"/>
</dbReference>
<comment type="similarity">
    <text evidence="8">Belongs to the polysaccharide lyase 1 family.</text>
</comment>
<keyword evidence="6 8" id="KW-0106">Calcium</keyword>
<gene>
    <name evidence="10" type="ORF">Cgig2_009143</name>
</gene>
<evidence type="ECO:0000256" key="3">
    <source>
        <dbReference type="ARBA" id="ARBA00012272"/>
    </source>
</evidence>
<accession>A0A9Q1JPI2</accession>
<dbReference type="EMBL" id="JAKOGI010000988">
    <property type="protein sequence ID" value="KAJ8428617.1"/>
    <property type="molecule type" value="Genomic_DNA"/>
</dbReference>
<comment type="catalytic activity">
    <reaction evidence="1 8">
        <text>Eliminative cleavage of (1-&gt;4)-alpha-D-galacturonan to give oligosaccharides with 4-deoxy-alpha-D-galact-4-enuronosyl groups at their non-reducing ends.</text>
        <dbReference type="EC" id="4.2.2.2"/>
    </reaction>
</comment>
<dbReference type="InterPro" id="IPR012334">
    <property type="entry name" value="Pectin_lyas_fold"/>
</dbReference>
<evidence type="ECO:0000259" key="9">
    <source>
        <dbReference type="SMART" id="SM00656"/>
    </source>
</evidence>
<protein>
    <recommendedName>
        <fullName evidence="3 8">Pectate lyase</fullName>
        <ecNumber evidence="3 8">4.2.2.2</ecNumber>
    </recommendedName>
</protein>
<keyword evidence="11" id="KW-1185">Reference proteome</keyword>
<dbReference type="PRINTS" id="PR00807">
    <property type="entry name" value="AMBALLERGEN"/>
</dbReference>
<dbReference type="Proteomes" id="UP001153076">
    <property type="component" value="Unassembled WGS sequence"/>
</dbReference>